<dbReference type="EMBL" id="KQ434938">
    <property type="protein sequence ID" value="KZC12096.1"/>
    <property type="molecule type" value="Genomic_DNA"/>
</dbReference>
<evidence type="ECO:0000313" key="3">
    <source>
        <dbReference type="EMBL" id="KZC12096.1"/>
    </source>
</evidence>
<evidence type="ECO:0000256" key="1">
    <source>
        <dbReference type="SAM" id="Phobius"/>
    </source>
</evidence>
<evidence type="ECO:0000259" key="2">
    <source>
        <dbReference type="SMART" id="SM00014"/>
    </source>
</evidence>
<keyword evidence="4" id="KW-1185">Reference proteome</keyword>
<dbReference type="SUPFAM" id="SSF48317">
    <property type="entry name" value="Acid phosphatase/Vanadium-dependent haloperoxidase"/>
    <property type="match status" value="1"/>
</dbReference>
<dbReference type="Gene3D" id="1.20.144.10">
    <property type="entry name" value="Phosphatidic acid phosphatase type 2/haloperoxidase"/>
    <property type="match status" value="1"/>
</dbReference>
<keyword evidence="1" id="KW-0472">Membrane</keyword>
<name>A0A154PJQ5_DUFNO</name>
<feature type="transmembrane region" description="Helical" evidence="1">
    <location>
        <begin position="59"/>
        <end position="79"/>
    </location>
</feature>
<dbReference type="CDD" id="cd03391">
    <property type="entry name" value="PAP2_containing_2_like"/>
    <property type="match status" value="1"/>
</dbReference>
<feature type="transmembrane region" description="Helical" evidence="1">
    <location>
        <begin position="114"/>
        <end position="139"/>
    </location>
</feature>
<dbReference type="OrthoDB" id="10266771at2759"/>
<reference evidence="3 4" key="1">
    <citation type="submission" date="2015-07" db="EMBL/GenBank/DDBJ databases">
        <title>The genome of Dufourea novaeangliae.</title>
        <authorList>
            <person name="Pan H."/>
            <person name="Kapheim K."/>
        </authorList>
    </citation>
    <scope>NUCLEOTIDE SEQUENCE [LARGE SCALE GENOMIC DNA]</scope>
    <source>
        <strain evidence="3">0120121106</strain>
        <tissue evidence="3">Whole body</tissue>
    </source>
</reference>
<sequence>MILDIDKKVTKNFVKIVENFMPMKQLKTHYTALEISCHGIPWIVLVLASIWIISNKNLYQMQINLLIALLLDIVIIGLLKAVTRRRRPAINTDPFAMGPDKYSFPSGHASRPMLLLYFFYYLWPVPVICIPPLVAWLVAVALSRLLMRRHYILDIYAGLVIGYAEGILMSILYLEPGTCLYLVSWLTDVRMDIGDSAE</sequence>
<feature type="transmembrane region" description="Helical" evidence="1">
    <location>
        <begin position="151"/>
        <end position="174"/>
    </location>
</feature>
<dbReference type="GO" id="GO:0042392">
    <property type="term" value="F:sphingosine-1-phosphate phosphatase activity"/>
    <property type="evidence" value="ECO:0007669"/>
    <property type="project" value="TreeGrafter"/>
</dbReference>
<dbReference type="AlphaFoldDB" id="A0A154PJQ5"/>
<accession>A0A154PJQ5</accession>
<keyword evidence="1" id="KW-0812">Transmembrane</keyword>
<feature type="domain" description="Phosphatidic acid phosphatase type 2/haloperoxidase" evidence="2">
    <location>
        <begin position="60"/>
        <end position="170"/>
    </location>
</feature>
<dbReference type="SMART" id="SM00014">
    <property type="entry name" value="acidPPc"/>
    <property type="match status" value="1"/>
</dbReference>
<gene>
    <name evidence="3" type="ORF">WN55_03177</name>
</gene>
<dbReference type="Proteomes" id="UP000076502">
    <property type="component" value="Unassembled WGS sequence"/>
</dbReference>
<feature type="transmembrane region" description="Helical" evidence="1">
    <location>
        <begin position="30"/>
        <end position="53"/>
    </location>
</feature>
<dbReference type="PANTHER" id="PTHR14969">
    <property type="entry name" value="SPHINGOSINE-1-PHOSPHATE PHOSPHOHYDROLASE"/>
    <property type="match status" value="1"/>
</dbReference>
<dbReference type="InterPro" id="IPR000326">
    <property type="entry name" value="PAP2/HPO"/>
</dbReference>
<dbReference type="STRING" id="178035.A0A154PJQ5"/>
<organism evidence="3 4">
    <name type="scientific">Dufourea novaeangliae</name>
    <name type="common">Sweat bee</name>
    <dbReference type="NCBI Taxonomy" id="178035"/>
    <lineage>
        <taxon>Eukaryota</taxon>
        <taxon>Metazoa</taxon>
        <taxon>Ecdysozoa</taxon>
        <taxon>Arthropoda</taxon>
        <taxon>Hexapoda</taxon>
        <taxon>Insecta</taxon>
        <taxon>Pterygota</taxon>
        <taxon>Neoptera</taxon>
        <taxon>Endopterygota</taxon>
        <taxon>Hymenoptera</taxon>
        <taxon>Apocrita</taxon>
        <taxon>Aculeata</taxon>
        <taxon>Apoidea</taxon>
        <taxon>Anthophila</taxon>
        <taxon>Halictidae</taxon>
        <taxon>Rophitinae</taxon>
        <taxon>Dufourea</taxon>
    </lineage>
</organism>
<proteinExistence type="predicted"/>
<dbReference type="Pfam" id="PF01569">
    <property type="entry name" value="PAP2"/>
    <property type="match status" value="1"/>
</dbReference>
<evidence type="ECO:0000313" key="4">
    <source>
        <dbReference type="Proteomes" id="UP000076502"/>
    </source>
</evidence>
<keyword evidence="1" id="KW-1133">Transmembrane helix</keyword>
<protein>
    <submittedName>
        <fullName evidence="3">Presqualene diphosphate phosphatase</fullName>
    </submittedName>
</protein>
<dbReference type="PANTHER" id="PTHR14969:SF13">
    <property type="entry name" value="AT30094P"/>
    <property type="match status" value="1"/>
</dbReference>
<dbReference type="InterPro" id="IPR036938">
    <property type="entry name" value="PAP2/HPO_sf"/>
</dbReference>